<feature type="transmembrane region" description="Helical" evidence="12">
    <location>
        <begin position="70"/>
        <end position="89"/>
    </location>
</feature>
<evidence type="ECO:0000256" key="12">
    <source>
        <dbReference type="SAM" id="Phobius"/>
    </source>
</evidence>
<feature type="binding site" evidence="10">
    <location>
        <position position="406"/>
    </location>
    <ligand>
        <name>substrate</name>
    </ligand>
</feature>
<feature type="binding site" evidence="11">
    <location>
        <position position="290"/>
    </location>
    <ligand>
        <name>Mn(2+)</name>
        <dbReference type="ChEBI" id="CHEBI:29035"/>
    </ligand>
</feature>
<dbReference type="Gene3D" id="3.40.720.10">
    <property type="entry name" value="Alkaline Phosphatase, subunit A"/>
    <property type="match status" value="1"/>
</dbReference>
<comment type="pathway">
    <text evidence="2">Cell wall biogenesis; lipoteichoic acid biosynthesis.</text>
</comment>
<feature type="binding site" evidence="11">
    <location>
        <position position="466"/>
    </location>
    <ligand>
        <name>Mn(2+)</name>
        <dbReference type="ChEBI" id="CHEBI:29035"/>
    </ligand>
</feature>
<keyword evidence="10" id="KW-0464">Manganese</keyword>
<evidence type="ECO:0000313" key="15">
    <source>
        <dbReference type="Proteomes" id="UP000193834"/>
    </source>
</evidence>
<organism evidence="14 15">
    <name type="scientific">Paenibacillus aquistagni</name>
    <dbReference type="NCBI Taxonomy" id="1852522"/>
    <lineage>
        <taxon>Bacteria</taxon>
        <taxon>Bacillati</taxon>
        <taxon>Bacillota</taxon>
        <taxon>Bacilli</taxon>
        <taxon>Bacillales</taxon>
        <taxon>Paenibacillaceae</taxon>
        <taxon>Paenibacillus</taxon>
    </lineage>
</organism>
<dbReference type="PIRSF" id="PIRSF005091">
    <property type="entry name" value="Mmb_sulf_HI1246"/>
    <property type="match status" value="1"/>
</dbReference>
<feature type="domain" description="Sulfatase N-terminal" evidence="13">
    <location>
        <begin position="240"/>
        <end position="532"/>
    </location>
</feature>
<evidence type="ECO:0000256" key="10">
    <source>
        <dbReference type="PIRSR" id="PIRSR005091-2"/>
    </source>
</evidence>
<evidence type="ECO:0000256" key="2">
    <source>
        <dbReference type="ARBA" id="ARBA00004936"/>
    </source>
</evidence>
<keyword evidence="10" id="KW-0479">Metal-binding</keyword>
<evidence type="ECO:0000256" key="1">
    <source>
        <dbReference type="ARBA" id="ARBA00004651"/>
    </source>
</evidence>
<dbReference type="SUPFAM" id="SSF53649">
    <property type="entry name" value="Alkaline phosphatase-like"/>
    <property type="match status" value="1"/>
</dbReference>
<dbReference type="GO" id="GO:0046872">
    <property type="term" value="F:metal ion binding"/>
    <property type="evidence" value="ECO:0007669"/>
    <property type="project" value="UniProtKB-KW"/>
</dbReference>
<dbReference type="Proteomes" id="UP000193834">
    <property type="component" value="Unassembled WGS sequence"/>
</dbReference>
<dbReference type="PANTHER" id="PTHR47371">
    <property type="entry name" value="LIPOTEICHOIC ACID SYNTHASE"/>
    <property type="match status" value="1"/>
</dbReference>
<name>A0A1X7I8Q7_9BACL</name>
<comment type="similarity">
    <text evidence="3 8">Belongs to the LTA synthase family.</text>
</comment>
<feature type="transmembrane region" description="Helical" evidence="12">
    <location>
        <begin position="121"/>
        <end position="137"/>
    </location>
</feature>
<evidence type="ECO:0000256" key="11">
    <source>
        <dbReference type="PIRSR" id="PIRSR005091-3"/>
    </source>
</evidence>
<evidence type="ECO:0000256" key="9">
    <source>
        <dbReference type="PIRSR" id="PIRSR005091-1"/>
    </source>
</evidence>
<dbReference type="GO" id="GO:0016740">
    <property type="term" value="F:transferase activity"/>
    <property type="evidence" value="ECO:0007669"/>
    <property type="project" value="UniProtKB-KW"/>
</dbReference>
<dbReference type="InterPro" id="IPR017850">
    <property type="entry name" value="Alkaline_phosphatase_core_sf"/>
</dbReference>
<evidence type="ECO:0000256" key="3">
    <source>
        <dbReference type="ARBA" id="ARBA00009983"/>
    </source>
</evidence>
<evidence type="ECO:0000259" key="13">
    <source>
        <dbReference type="Pfam" id="PF00884"/>
    </source>
</evidence>
<dbReference type="Gene3D" id="3.30.1120.170">
    <property type="match status" value="1"/>
</dbReference>
<reference evidence="14 15" key="1">
    <citation type="submission" date="2017-04" db="EMBL/GenBank/DDBJ databases">
        <authorList>
            <person name="Afonso C.L."/>
            <person name="Miller P.J."/>
            <person name="Scott M.A."/>
            <person name="Spackman E."/>
            <person name="Goraichik I."/>
            <person name="Dimitrov K.M."/>
            <person name="Suarez D.L."/>
            <person name="Swayne D.E."/>
        </authorList>
    </citation>
    <scope>NUCLEOTIDE SEQUENCE [LARGE SCALE GENOMIC DNA]</scope>
    <source>
        <strain evidence="14 15">11</strain>
    </source>
</reference>
<keyword evidence="5 12" id="KW-0812">Transmembrane</keyword>
<dbReference type="AlphaFoldDB" id="A0A1X7I8Q7"/>
<evidence type="ECO:0000313" key="14">
    <source>
        <dbReference type="EMBL" id="SMG10368.1"/>
    </source>
</evidence>
<dbReference type="InterPro" id="IPR050448">
    <property type="entry name" value="OpgB/LTA_synthase_biosynth"/>
</dbReference>
<dbReference type="STRING" id="1852522.SAMN06295960_0186"/>
<dbReference type="InterPro" id="IPR000917">
    <property type="entry name" value="Sulfatase_N"/>
</dbReference>
<dbReference type="Pfam" id="PF00884">
    <property type="entry name" value="Sulfatase"/>
    <property type="match status" value="1"/>
</dbReference>
<keyword evidence="14" id="KW-0808">Transferase</keyword>
<sequence length="621" mass="70988">MLELQSTPKRWMQIKPFLFFTVVLLVKSWLAWFVIFDDGPSWTLIFKELPFIWIFFCLIEWFATKRKIPIYLTVNLVLTGILFAVIMYYKYYGVIVTYKALDQVNQVTAVKNSVFSLLDPYFLFIFIDVIVLAIWLYRSNNAKKWRSKHSGRVRKSTVTTVFVLSLIVCMFNILPNRASMNELVKAEQMGILNYEAYTILSAAKKPDMVPHTEITQASINEIKKVKTVNEPKLQGIAKEKNLIIIQLESFQNFLLGLEVDGQEVTPNMNKLMNESLYFPKFYQQVGSGNTSDAEFVVNSSMYIPRTGAASQMYAMKELPSLPKLLKASGYQSATFHTNVVEFWNRKELYEALSFDHYYDAEYFGDEDQIFFGASDEVLYRKSMTKLKDMANSGQPFYAHVLSMTAHHPYTTPPEKDKIVLPEAYQKTMVGDYLRAQSYADAALGEFITELKQSGIWDNSLIVIYGDHLGLPLYSLDQHEKDLMAEIHGREYGYADMINIPLLILGEGIEPEVSSHTGGQVDLLPTIANLLGISLEEQIHFGQDMVNQSSNLLPERYYLPSGSYVNDTTLFVSGSGYEDGEEHLLKQQSIDALNSSNEEYERALQLLNLSDSYVEQLPERQP</sequence>
<evidence type="ECO:0000256" key="8">
    <source>
        <dbReference type="PIRNR" id="PIRNR005091"/>
    </source>
</evidence>
<dbReference type="PANTHER" id="PTHR47371:SF3">
    <property type="entry name" value="PHOSPHOGLYCEROL TRANSFERASE I"/>
    <property type="match status" value="1"/>
</dbReference>
<keyword evidence="4 8" id="KW-1003">Cell membrane</keyword>
<dbReference type="InterPro" id="IPR012160">
    <property type="entry name" value="LtaS-like"/>
</dbReference>
<dbReference type="GO" id="GO:0005886">
    <property type="term" value="C:plasma membrane"/>
    <property type="evidence" value="ECO:0007669"/>
    <property type="project" value="UniProtKB-SubCell"/>
</dbReference>
<evidence type="ECO:0000256" key="7">
    <source>
        <dbReference type="ARBA" id="ARBA00023136"/>
    </source>
</evidence>
<keyword evidence="15" id="KW-1185">Reference proteome</keyword>
<proteinExistence type="inferred from homology"/>
<feature type="transmembrane region" description="Helical" evidence="12">
    <location>
        <begin position="42"/>
        <end position="63"/>
    </location>
</feature>
<keyword evidence="7 8" id="KW-0472">Membrane</keyword>
<dbReference type="CDD" id="cd16015">
    <property type="entry name" value="LTA_synthase"/>
    <property type="match status" value="1"/>
</dbReference>
<feature type="active site" evidence="9">
    <location>
        <position position="290"/>
    </location>
</feature>
<comment type="subcellular location">
    <subcellularLocation>
        <location evidence="1">Cell membrane</location>
        <topology evidence="1">Multi-pass membrane protein</topology>
    </subcellularLocation>
</comment>
<evidence type="ECO:0000256" key="4">
    <source>
        <dbReference type="ARBA" id="ARBA00022475"/>
    </source>
</evidence>
<accession>A0A1X7I8Q7</accession>
<feature type="binding site" evidence="11">
    <location>
        <position position="467"/>
    </location>
    <ligand>
        <name>Mn(2+)</name>
        <dbReference type="ChEBI" id="CHEBI:29035"/>
    </ligand>
</feature>
<keyword evidence="6 12" id="KW-1133">Transmembrane helix</keyword>
<feature type="transmembrane region" description="Helical" evidence="12">
    <location>
        <begin position="157"/>
        <end position="174"/>
    </location>
</feature>
<dbReference type="EMBL" id="FXAZ01000001">
    <property type="protein sequence ID" value="SMG10368.1"/>
    <property type="molecule type" value="Genomic_DNA"/>
</dbReference>
<gene>
    <name evidence="14" type="ORF">SAMN06295960_0186</name>
</gene>
<protein>
    <submittedName>
        <fullName evidence="14">Phosphoglycerol transferase MdoB</fullName>
    </submittedName>
</protein>
<feature type="binding site" evidence="11">
    <location>
        <position position="248"/>
    </location>
    <ligand>
        <name>Mn(2+)</name>
        <dbReference type="ChEBI" id="CHEBI:29035"/>
    </ligand>
</feature>
<evidence type="ECO:0000256" key="6">
    <source>
        <dbReference type="ARBA" id="ARBA00022989"/>
    </source>
</evidence>
<evidence type="ECO:0000256" key="5">
    <source>
        <dbReference type="ARBA" id="ARBA00022692"/>
    </source>
</evidence>
<feature type="transmembrane region" description="Helical" evidence="12">
    <location>
        <begin position="17"/>
        <end position="36"/>
    </location>
</feature>